<feature type="compositionally biased region" description="Low complexity" evidence="1">
    <location>
        <begin position="211"/>
        <end position="222"/>
    </location>
</feature>
<keyword evidence="2" id="KW-0812">Transmembrane</keyword>
<feature type="compositionally biased region" description="Polar residues" evidence="1">
    <location>
        <begin position="1"/>
        <end position="23"/>
    </location>
</feature>
<dbReference type="EMBL" id="CAAALY010059654">
    <property type="protein sequence ID" value="VEL23034.1"/>
    <property type="molecule type" value="Genomic_DNA"/>
</dbReference>
<accession>A0A3S5AG75</accession>
<evidence type="ECO:0000256" key="2">
    <source>
        <dbReference type="SAM" id="Phobius"/>
    </source>
</evidence>
<feature type="transmembrane region" description="Helical" evidence="2">
    <location>
        <begin position="80"/>
        <end position="102"/>
    </location>
</feature>
<evidence type="ECO:0000256" key="1">
    <source>
        <dbReference type="SAM" id="MobiDB-lite"/>
    </source>
</evidence>
<feature type="region of interest" description="Disordered" evidence="1">
    <location>
        <begin position="1"/>
        <end position="36"/>
    </location>
</feature>
<organism evidence="3 4">
    <name type="scientific">Protopolystoma xenopodis</name>
    <dbReference type="NCBI Taxonomy" id="117903"/>
    <lineage>
        <taxon>Eukaryota</taxon>
        <taxon>Metazoa</taxon>
        <taxon>Spiralia</taxon>
        <taxon>Lophotrochozoa</taxon>
        <taxon>Platyhelminthes</taxon>
        <taxon>Monogenea</taxon>
        <taxon>Polyopisthocotylea</taxon>
        <taxon>Polystomatidea</taxon>
        <taxon>Polystomatidae</taxon>
        <taxon>Protopolystoma</taxon>
    </lineage>
</organism>
<feature type="region of interest" description="Disordered" evidence="1">
    <location>
        <begin position="198"/>
        <end position="248"/>
    </location>
</feature>
<reference evidence="3" key="1">
    <citation type="submission" date="2018-11" db="EMBL/GenBank/DDBJ databases">
        <authorList>
            <consortium name="Pathogen Informatics"/>
        </authorList>
    </citation>
    <scope>NUCLEOTIDE SEQUENCE</scope>
</reference>
<keyword evidence="2" id="KW-0472">Membrane</keyword>
<name>A0A3S5AG75_9PLAT</name>
<comment type="caution">
    <text evidence="3">The sequence shown here is derived from an EMBL/GenBank/DDBJ whole genome shotgun (WGS) entry which is preliminary data.</text>
</comment>
<gene>
    <name evidence="3" type="ORF">PXEA_LOCUS16474</name>
</gene>
<proteinExistence type="predicted"/>
<feature type="compositionally biased region" description="Basic and acidic residues" evidence="1">
    <location>
        <begin position="24"/>
        <end position="36"/>
    </location>
</feature>
<keyword evidence="4" id="KW-1185">Reference proteome</keyword>
<protein>
    <submittedName>
        <fullName evidence="3">Uncharacterized protein</fullName>
    </submittedName>
</protein>
<dbReference type="Proteomes" id="UP000784294">
    <property type="component" value="Unassembled WGS sequence"/>
</dbReference>
<evidence type="ECO:0000313" key="3">
    <source>
        <dbReference type="EMBL" id="VEL23034.1"/>
    </source>
</evidence>
<sequence>MEKPSSINSRLQSSQGAHSSQLGRTEEDGPSGDRKRLLLALSPQSGFALSEKKLFGSPISSFSSKPPVSPPTLSSTHQTVILVSLTASLAGFCCSLLLLLLVRSICQRRDQHLRNLLTGNQAATFGPNKADGNRGRLGACESRGSLEACADGLDTASTCGCMRVSGLESAGFEDYNCPAAELSGFLCSVAPATDTASTCPPTSADVATAKESSSSGEAGASDMDTDDNTTKNSDKAAGQTHYDTTFRETEQGLDDYRSRRHLLELDSTCTSFHSFTFLYRLVKKF</sequence>
<evidence type="ECO:0000313" key="4">
    <source>
        <dbReference type="Proteomes" id="UP000784294"/>
    </source>
</evidence>
<dbReference type="AlphaFoldDB" id="A0A3S5AG75"/>
<keyword evidence="2" id="KW-1133">Transmembrane helix</keyword>